<name>A0A0E9SY87_ANGAN</name>
<dbReference type="AlphaFoldDB" id="A0A0E9SY87"/>
<reference evidence="1" key="1">
    <citation type="submission" date="2014-11" db="EMBL/GenBank/DDBJ databases">
        <authorList>
            <person name="Amaro Gonzalez C."/>
        </authorList>
    </citation>
    <scope>NUCLEOTIDE SEQUENCE</scope>
</reference>
<dbReference type="EMBL" id="GBXM01062278">
    <property type="protein sequence ID" value="JAH46299.1"/>
    <property type="molecule type" value="Transcribed_RNA"/>
</dbReference>
<sequence length="19" mass="2227">MRHMLFLLSYSSSARLTVN</sequence>
<accession>A0A0E9SY87</accession>
<reference evidence="1" key="2">
    <citation type="journal article" date="2015" name="Fish Shellfish Immunol.">
        <title>Early steps in the European eel (Anguilla anguilla)-Vibrio vulnificus interaction in the gills: Role of the RtxA13 toxin.</title>
        <authorList>
            <person name="Callol A."/>
            <person name="Pajuelo D."/>
            <person name="Ebbesson L."/>
            <person name="Teles M."/>
            <person name="MacKenzie S."/>
            <person name="Amaro C."/>
        </authorList>
    </citation>
    <scope>NUCLEOTIDE SEQUENCE</scope>
</reference>
<proteinExistence type="predicted"/>
<protein>
    <submittedName>
        <fullName evidence="1">Uncharacterized protein</fullName>
    </submittedName>
</protein>
<evidence type="ECO:0000313" key="1">
    <source>
        <dbReference type="EMBL" id="JAH46299.1"/>
    </source>
</evidence>
<organism evidence="1">
    <name type="scientific">Anguilla anguilla</name>
    <name type="common">European freshwater eel</name>
    <name type="synonym">Muraena anguilla</name>
    <dbReference type="NCBI Taxonomy" id="7936"/>
    <lineage>
        <taxon>Eukaryota</taxon>
        <taxon>Metazoa</taxon>
        <taxon>Chordata</taxon>
        <taxon>Craniata</taxon>
        <taxon>Vertebrata</taxon>
        <taxon>Euteleostomi</taxon>
        <taxon>Actinopterygii</taxon>
        <taxon>Neopterygii</taxon>
        <taxon>Teleostei</taxon>
        <taxon>Anguilliformes</taxon>
        <taxon>Anguillidae</taxon>
        <taxon>Anguilla</taxon>
    </lineage>
</organism>